<sequence>MQPGAADLQGLAGGLGDHDVQAAAGAHLRDARAHLATAHNSDAFDVGHIVPFASLYCRPRRVPRVIPAPAFGP</sequence>
<evidence type="ECO:0000313" key="2">
    <source>
        <dbReference type="Proteomes" id="UP000600946"/>
    </source>
</evidence>
<comment type="caution">
    <text evidence="1">The sequence shown here is derived from an EMBL/GenBank/DDBJ whole genome shotgun (WGS) entry which is preliminary data.</text>
</comment>
<protein>
    <submittedName>
        <fullName evidence="1">Uncharacterized protein</fullName>
    </submittedName>
</protein>
<evidence type="ECO:0000313" key="1">
    <source>
        <dbReference type="EMBL" id="GGY47641.1"/>
    </source>
</evidence>
<accession>A0ABQ3AG48</accession>
<organism evidence="1 2">
    <name type="scientific">Streptomyces xanthochromogenes</name>
    <dbReference type="NCBI Taxonomy" id="67384"/>
    <lineage>
        <taxon>Bacteria</taxon>
        <taxon>Bacillati</taxon>
        <taxon>Actinomycetota</taxon>
        <taxon>Actinomycetes</taxon>
        <taxon>Kitasatosporales</taxon>
        <taxon>Streptomycetaceae</taxon>
        <taxon>Streptomyces</taxon>
    </lineage>
</organism>
<gene>
    <name evidence="1" type="ORF">GCM10010326_47280</name>
</gene>
<name>A0ABQ3AG48_9ACTN</name>
<keyword evidence="2" id="KW-1185">Reference proteome</keyword>
<proteinExistence type="predicted"/>
<dbReference type="EMBL" id="BMUU01000008">
    <property type="protein sequence ID" value="GGY47641.1"/>
    <property type="molecule type" value="Genomic_DNA"/>
</dbReference>
<dbReference type="Proteomes" id="UP000600946">
    <property type="component" value="Unassembled WGS sequence"/>
</dbReference>
<reference evidence="2" key="1">
    <citation type="journal article" date="2019" name="Int. J. Syst. Evol. Microbiol.">
        <title>The Global Catalogue of Microorganisms (GCM) 10K type strain sequencing project: providing services to taxonomists for standard genome sequencing and annotation.</title>
        <authorList>
            <consortium name="The Broad Institute Genomics Platform"/>
            <consortium name="The Broad Institute Genome Sequencing Center for Infectious Disease"/>
            <person name="Wu L."/>
            <person name="Ma J."/>
        </authorList>
    </citation>
    <scope>NUCLEOTIDE SEQUENCE [LARGE SCALE GENOMIC DNA]</scope>
    <source>
        <strain evidence="2">JCM 4594</strain>
    </source>
</reference>